<reference evidence="1 2" key="1">
    <citation type="journal article" date="2005" name="Int. J. Syst. Evol. Microbiol.">
        <title>Bacillus litoralis sp. nov., isolated from a tidal flat of the Yellow Sea in Korea.</title>
        <authorList>
            <person name="Yoon J.H."/>
            <person name="Oh T.K."/>
        </authorList>
    </citation>
    <scope>NUCLEOTIDE SEQUENCE [LARGE SCALE GENOMIC DNA]</scope>
    <source>
        <strain evidence="1 2">SW-211</strain>
    </source>
</reference>
<evidence type="ECO:0000313" key="1">
    <source>
        <dbReference type="EMBL" id="TXC89296.1"/>
    </source>
</evidence>
<dbReference type="EMBL" id="VOQF01000012">
    <property type="protein sequence ID" value="TXC89296.1"/>
    <property type="molecule type" value="Genomic_DNA"/>
</dbReference>
<name>A0A5C6VXU6_9BACI</name>
<dbReference type="AlphaFoldDB" id="A0A5C6VXU6"/>
<keyword evidence="2" id="KW-1185">Reference proteome</keyword>
<sequence length="131" mass="15271">MNLTYEYSYSLKILNNLVSQTTKEINVTIDSINKTMNLIEIKNLNNTQLKTSFQDLLNLKSQSMKLICSEDVDRELIINIVSSIVLIISEMIKYIEDVKVMLNNLDITMNSKITTSYELEYLTYLLEDFIR</sequence>
<evidence type="ECO:0000313" key="2">
    <source>
        <dbReference type="Proteomes" id="UP000321363"/>
    </source>
</evidence>
<gene>
    <name evidence="1" type="ORF">FS935_17635</name>
</gene>
<proteinExistence type="predicted"/>
<organism evidence="1 2">
    <name type="scientific">Metabacillus litoralis</name>
    <dbReference type="NCBI Taxonomy" id="152268"/>
    <lineage>
        <taxon>Bacteria</taxon>
        <taxon>Bacillati</taxon>
        <taxon>Bacillota</taxon>
        <taxon>Bacilli</taxon>
        <taxon>Bacillales</taxon>
        <taxon>Bacillaceae</taxon>
        <taxon>Metabacillus</taxon>
    </lineage>
</organism>
<comment type="caution">
    <text evidence="1">The sequence shown here is derived from an EMBL/GenBank/DDBJ whole genome shotgun (WGS) entry which is preliminary data.</text>
</comment>
<accession>A0A5C6VXU6</accession>
<dbReference type="RefSeq" id="WP_146949962.1">
    <property type="nucleotide sequence ID" value="NZ_VOQF01000012.1"/>
</dbReference>
<dbReference type="Proteomes" id="UP000321363">
    <property type="component" value="Unassembled WGS sequence"/>
</dbReference>
<protein>
    <submittedName>
        <fullName evidence="1">Uncharacterized protein</fullName>
    </submittedName>
</protein>